<organism evidence="2">
    <name type="scientific">Solanum chacoense</name>
    <name type="common">Chaco potato</name>
    <dbReference type="NCBI Taxonomy" id="4108"/>
    <lineage>
        <taxon>Eukaryota</taxon>
        <taxon>Viridiplantae</taxon>
        <taxon>Streptophyta</taxon>
        <taxon>Embryophyta</taxon>
        <taxon>Tracheophyta</taxon>
        <taxon>Spermatophyta</taxon>
        <taxon>Magnoliopsida</taxon>
        <taxon>eudicotyledons</taxon>
        <taxon>Gunneridae</taxon>
        <taxon>Pentapetalae</taxon>
        <taxon>asterids</taxon>
        <taxon>lamiids</taxon>
        <taxon>Solanales</taxon>
        <taxon>Solanaceae</taxon>
        <taxon>Solanoideae</taxon>
        <taxon>Solaneae</taxon>
        <taxon>Solanum</taxon>
    </lineage>
</organism>
<protein>
    <submittedName>
        <fullName evidence="2">Putative ovule protein</fullName>
    </submittedName>
</protein>
<name>A0A0V0H436_SOLCH</name>
<dbReference type="EMBL" id="GEDG01025620">
    <property type="protein sequence ID" value="JAP15118.1"/>
    <property type="molecule type" value="Transcribed_RNA"/>
</dbReference>
<feature type="region of interest" description="Disordered" evidence="1">
    <location>
        <begin position="59"/>
        <end position="82"/>
    </location>
</feature>
<evidence type="ECO:0000313" key="2">
    <source>
        <dbReference type="EMBL" id="JAP15118.1"/>
    </source>
</evidence>
<accession>A0A0V0H436</accession>
<sequence length="82" mass="9111">MPHTGGSKSIDTLMDKKAENGIEPTRAEIFLLTHKKRVDGRPLDEDFAKAIDMINEKMSNTEGSADQPPHRVASVFSGPQYR</sequence>
<dbReference type="AlphaFoldDB" id="A0A0V0H436"/>
<evidence type="ECO:0000256" key="1">
    <source>
        <dbReference type="SAM" id="MobiDB-lite"/>
    </source>
</evidence>
<proteinExistence type="predicted"/>
<dbReference type="InterPro" id="IPR004252">
    <property type="entry name" value="Probable_transposase_24"/>
</dbReference>
<dbReference type="Pfam" id="PF03004">
    <property type="entry name" value="Transposase_24"/>
    <property type="match status" value="1"/>
</dbReference>
<reference evidence="2" key="1">
    <citation type="submission" date="2015-12" db="EMBL/GenBank/DDBJ databases">
        <title>Gene expression during late stages of embryo sac development: a critical building block for successful pollen-pistil interactions.</title>
        <authorList>
            <person name="Liu Y."/>
            <person name="Joly V."/>
            <person name="Sabar M."/>
            <person name="Matton D.P."/>
        </authorList>
    </citation>
    <scope>NUCLEOTIDE SEQUENCE</scope>
</reference>